<organism evidence="2 3">
    <name type="scientific">Coccomyxa viridis</name>
    <dbReference type="NCBI Taxonomy" id="1274662"/>
    <lineage>
        <taxon>Eukaryota</taxon>
        <taxon>Viridiplantae</taxon>
        <taxon>Chlorophyta</taxon>
        <taxon>core chlorophytes</taxon>
        <taxon>Trebouxiophyceae</taxon>
        <taxon>Trebouxiophyceae incertae sedis</taxon>
        <taxon>Coccomyxaceae</taxon>
        <taxon>Coccomyxa</taxon>
    </lineage>
</organism>
<accession>A0ABP1FM62</accession>
<feature type="compositionally biased region" description="Polar residues" evidence="1">
    <location>
        <begin position="9"/>
        <end position="20"/>
    </location>
</feature>
<feature type="compositionally biased region" description="Gly residues" evidence="1">
    <location>
        <begin position="100"/>
        <end position="123"/>
    </location>
</feature>
<dbReference type="EMBL" id="CAXHTA020000001">
    <property type="protein sequence ID" value="CAL5218627.1"/>
    <property type="molecule type" value="Genomic_DNA"/>
</dbReference>
<evidence type="ECO:0000256" key="1">
    <source>
        <dbReference type="SAM" id="MobiDB-lite"/>
    </source>
</evidence>
<feature type="compositionally biased region" description="Basic and acidic residues" evidence="1">
    <location>
        <begin position="53"/>
        <end position="62"/>
    </location>
</feature>
<comment type="caution">
    <text evidence="2">The sequence shown here is derived from an EMBL/GenBank/DDBJ whole genome shotgun (WGS) entry which is preliminary data.</text>
</comment>
<keyword evidence="3" id="KW-1185">Reference proteome</keyword>
<proteinExistence type="predicted"/>
<feature type="compositionally biased region" description="Low complexity" evidence="1">
    <location>
        <begin position="77"/>
        <end position="88"/>
    </location>
</feature>
<protein>
    <submittedName>
        <fullName evidence="2">G328 protein</fullName>
    </submittedName>
</protein>
<feature type="compositionally biased region" description="Gly residues" evidence="1">
    <location>
        <begin position="23"/>
        <end position="34"/>
    </location>
</feature>
<evidence type="ECO:0000313" key="3">
    <source>
        <dbReference type="Proteomes" id="UP001497392"/>
    </source>
</evidence>
<name>A0ABP1FM62_9CHLO</name>
<dbReference type="Proteomes" id="UP001497392">
    <property type="component" value="Unassembled WGS sequence"/>
</dbReference>
<evidence type="ECO:0000313" key="2">
    <source>
        <dbReference type="EMBL" id="CAL5218627.1"/>
    </source>
</evidence>
<feature type="region of interest" description="Disordered" evidence="1">
    <location>
        <begin position="1"/>
        <end position="129"/>
    </location>
</feature>
<reference evidence="2 3" key="1">
    <citation type="submission" date="2024-06" db="EMBL/GenBank/DDBJ databases">
        <authorList>
            <person name="Kraege A."/>
            <person name="Thomma B."/>
        </authorList>
    </citation>
    <scope>NUCLEOTIDE SEQUENCE [LARGE SCALE GENOMIC DNA]</scope>
</reference>
<gene>
    <name evidence="2" type="primary">g328</name>
    <name evidence="2" type="ORF">VP750_LOCUS286</name>
</gene>
<sequence>MADVEKRLNSSLADLITQSKGSGTRGGRGSSRGRGGSDRGRGGRKQGTTPRESQGKASDKRQGVLAQKRGLQQPARGSAQKKGSAKGKTLAVPISKALRGGRGQAGGAGRRGRGGRGSVGGRGQLTEQNWNPASLKITIKNDRYMQSAPARPTYMDAQPDVYASNGLGGVSSSYFPQQRVSPLTFAGGLGLPMSIGGARARAPYASGGLYNAATAATAQQQRTSSGVANPMAWAGQAARSTGMPGSGLRMDAEYR</sequence>